<sequence length="76" mass="9030">MKQLYNGLGIVSSLIALALGYLQLKIFLNHEELSDDEIFYLRFIKISGYPILLCFFIWTSWIYIKRKYFTKSSPQE</sequence>
<keyword evidence="3" id="KW-1185">Reference proteome</keyword>
<keyword evidence="1" id="KW-1133">Transmembrane helix</keyword>
<keyword evidence="1" id="KW-0472">Membrane</keyword>
<evidence type="ECO:0000313" key="3">
    <source>
        <dbReference type="Proteomes" id="UP000199513"/>
    </source>
</evidence>
<dbReference type="RefSeq" id="WP_143091040.1">
    <property type="nucleotide sequence ID" value="NZ_FONY01000060.1"/>
</dbReference>
<feature type="transmembrane region" description="Helical" evidence="1">
    <location>
        <begin position="7"/>
        <end position="26"/>
    </location>
</feature>
<evidence type="ECO:0000313" key="2">
    <source>
        <dbReference type="EMBL" id="SFF56852.1"/>
    </source>
</evidence>
<accession>A0A1I2JPW1</accession>
<feature type="transmembrane region" description="Helical" evidence="1">
    <location>
        <begin position="46"/>
        <end position="64"/>
    </location>
</feature>
<organism evidence="2 3">
    <name type="scientific">Thermoflexibacter ruber</name>
    <dbReference type="NCBI Taxonomy" id="1003"/>
    <lineage>
        <taxon>Bacteria</taxon>
        <taxon>Pseudomonadati</taxon>
        <taxon>Bacteroidota</taxon>
        <taxon>Cytophagia</taxon>
        <taxon>Cytophagales</taxon>
        <taxon>Thermoflexibacteraceae</taxon>
        <taxon>Thermoflexibacter</taxon>
    </lineage>
</organism>
<proteinExistence type="predicted"/>
<name>A0A1I2JPW1_9BACT</name>
<gene>
    <name evidence="2" type="ORF">SAMN04488541_106015</name>
</gene>
<dbReference type="EMBL" id="FONY01000060">
    <property type="protein sequence ID" value="SFF56852.1"/>
    <property type="molecule type" value="Genomic_DNA"/>
</dbReference>
<keyword evidence="1" id="KW-0812">Transmembrane</keyword>
<reference evidence="2 3" key="1">
    <citation type="submission" date="2016-10" db="EMBL/GenBank/DDBJ databases">
        <authorList>
            <person name="de Groot N.N."/>
        </authorList>
    </citation>
    <scope>NUCLEOTIDE SEQUENCE [LARGE SCALE GENOMIC DNA]</scope>
    <source>
        <strain>GEY</strain>
        <strain evidence="3">DSM 9560</strain>
    </source>
</reference>
<protein>
    <submittedName>
        <fullName evidence="2">Uncharacterized protein</fullName>
    </submittedName>
</protein>
<dbReference type="STRING" id="1003.SAMN04488541_106015"/>
<evidence type="ECO:0000256" key="1">
    <source>
        <dbReference type="SAM" id="Phobius"/>
    </source>
</evidence>
<dbReference type="AlphaFoldDB" id="A0A1I2JPW1"/>
<dbReference type="Proteomes" id="UP000199513">
    <property type="component" value="Unassembled WGS sequence"/>
</dbReference>